<sequence length="173" mass="19480">MFFKGRFARMAISVDLCWPLISKLRVEGKIRRVEHKNLPKVYYECGCFGHMKDMCPKVRKKKELEDMGEEDSGHMATSAAKHPSMVELDRKVKTKSYEDWMVVSQDESAKQLDRSVEGDVESVDGGENSNGFGLIDVDTTVNVMMAPIDMVVDDKITYNGIVGVEIVEGIEPE</sequence>
<organism evidence="1 2">
    <name type="scientific">Gossypium lobatum</name>
    <dbReference type="NCBI Taxonomy" id="34289"/>
    <lineage>
        <taxon>Eukaryota</taxon>
        <taxon>Viridiplantae</taxon>
        <taxon>Streptophyta</taxon>
        <taxon>Embryophyta</taxon>
        <taxon>Tracheophyta</taxon>
        <taxon>Spermatophyta</taxon>
        <taxon>Magnoliopsida</taxon>
        <taxon>eudicotyledons</taxon>
        <taxon>Gunneridae</taxon>
        <taxon>Pentapetalae</taxon>
        <taxon>rosids</taxon>
        <taxon>malvids</taxon>
        <taxon>Malvales</taxon>
        <taxon>Malvaceae</taxon>
        <taxon>Malvoideae</taxon>
        <taxon>Gossypium</taxon>
    </lineage>
</organism>
<evidence type="ECO:0008006" key="3">
    <source>
        <dbReference type="Google" id="ProtNLM"/>
    </source>
</evidence>
<comment type="caution">
    <text evidence="1">The sequence shown here is derived from an EMBL/GenBank/DDBJ whole genome shotgun (WGS) entry which is preliminary data.</text>
</comment>
<feature type="non-terminal residue" evidence="1">
    <location>
        <position position="173"/>
    </location>
</feature>
<keyword evidence="2" id="KW-1185">Reference proteome</keyword>
<proteinExistence type="predicted"/>
<name>A0A7J8NFN0_9ROSI</name>
<dbReference type="Proteomes" id="UP000593572">
    <property type="component" value="Unassembled WGS sequence"/>
</dbReference>
<reference evidence="1 2" key="1">
    <citation type="journal article" date="2019" name="Genome Biol. Evol.">
        <title>Insights into the evolution of the New World diploid cottons (Gossypium, subgenus Houzingenia) based on genome sequencing.</title>
        <authorList>
            <person name="Grover C.E."/>
            <person name="Arick M.A. 2nd"/>
            <person name="Thrash A."/>
            <person name="Conover J.L."/>
            <person name="Sanders W.S."/>
            <person name="Peterson D.G."/>
            <person name="Frelichowski J.E."/>
            <person name="Scheffler J.A."/>
            <person name="Scheffler B.E."/>
            <person name="Wendel J.F."/>
        </authorList>
    </citation>
    <scope>NUCLEOTIDE SEQUENCE [LARGE SCALE GENOMIC DNA]</scope>
    <source>
        <strain evidence="1">157</strain>
        <tissue evidence="1">Leaf</tissue>
    </source>
</reference>
<evidence type="ECO:0000313" key="2">
    <source>
        <dbReference type="Proteomes" id="UP000593572"/>
    </source>
</evidence>
<dbReference type="AlphaFoldDB" id="A0A7J8NFN0"/>
<protein>
    <recommendedName>
        <fullName evidence="3">CCHC-type domain-containing protein</fullName>
    </recommendedName>
</protein>
<accession>A0A7J8NFN0</accession>
<gene>
    <name evidence="1" type="ORF">Golob_027689</name>
</gene>
<dbReference type="EMBL" id="JABEZX010277437">
    <property type="protein sequence ID" value="MBA0575797.1"/>
    <property type="molecule type" value="Genomic_DNA"/>
</dbReference>
<evidence type="ECO:0000313" key="1">
    <source>
        <dbReference type="EMBL" id="MBA0575797.1"/>
    </source>
</evidence>